<evidence type="ECO:0000256" key="1">
    <source>
        <dbReference type="ARBA" id="ARBA00003989"/>
    </source>
</evidence>
<sequence>MRKKYLAIAAITIIAMSASAPAFASEMVYHPVNPTFGGNPLNGSFLLSTAQAQGEGVKSGQQGPDLSGLSNALSNIGSGAVVIGGTGNNGTNSGSGGTTP</sequence>
<evidence type="ECO:0000313" key="6">
    <source>
        <dbReference type="Proteomes" id="UP000243904"/>
    </source>
</evidence>
<dbReference type="AlphaFoldDB" id="A0A1H1NUE5"/>
<evidence type="ECO:0000313" key="5">
    <source>
        <dbReference type="EMBL" id="SDS02596.1"/>
    </source>
</evidence>
<proteinExistence type="predicted"/>
<feature type="chain" id="PRO_5009255912" description="Curli production assembly/transport component CsgF" evidence="4">
    <location>
        <begin position="25"/>
        <end position="100"/>
    </location>
</feature>
<organism evidence="5 6">
    <name type="scientific">Bradyrhizobium canariense</name>
    <dbReference type="NCBI Taxonomy" id="255045"/>
    <lineage>
        <taxon>Bacteria</taxon>
        <taxon>Pseudomonadati</taxon>
        <taxon>Pseudomonadota</taxon>
        <taxon>Alphaproteobacteria</taxon>
        <taxon>Hyphomicrobiales</taxon>
        <taxon>Nitrobacteraceae</taxon>
        <taxon>Bradyrhizobium</taxon>
    </lineage>
</organism>
<dbReference type="RefSeq" id="WP_146686348.1">
    <property type="nucleotide sequence ID" value="NZ_LT629750.1"/>
</dbReference>
<accession>A0A1H1NUE5</accession>
<name>A0A1H1NUE5_9BRAD</name>
<evidence type="ECO:0000256" key="3">
    <source>
        <dbReference type="ARBA" id="ARBA00022729"/>
    </source>
</evidence>
<dbReference type="EMBL" id="LT629750">
    <property type="protein sequence ID" value="SDS02596.1"/>
    <property type="molecule type" value="Genomic_DNA"/>
</dbReference>
<dbReference type="Proteomes" id="UP000243904">
    <property type="component" value="Chromosome I"/>
</dbReference>
<reference evidence="6" key="1">
    <citation type="submission" date="2016-10" db="EMBL/GenBank/DDBJ databases">
        <authorList>
            <person name="Varghese N."/>
            <person name="Submissions S."/>
        </authorList>
    </citation>
    <scope>NUCLEOTIDE SEQUENCE [LARGE SCALE GENOMIC DNA]</scope>
    <source>
        <strain evidence="6">GAS369</strain>
    </source>
</reference>
<keyword evidence="6" id="KW-1185">Reference proteome</keyword>
<protein>
    <recommendedName>
        <fullName evidence="2">Curli production assembly/transport component CsgF</fullName>
    </recommendedName>
</protein>
<comment type="function">
    <text evidence="1">May be involved in the biogenesis of curli organelles.</text>
</comment>
<evidence type="ECO:0000256" key="2">
    <source>
        <dbReference type="ARBA" id="ARBA00014031"/>
    </source>
</evidence>
<gene>
    <name evidence="5" type="ORF">SAMN05444158_0763</name>
</gene>
<feature type="signal peptide" evidence="4">
    <location>
        <begin position="1"/>
        <end position="24"/>
    </location>
</feature>
<keyword evidence="3 4" id="KW-0732">Signal</keyword>
<evidence type="ECO:0000256" key="4">
    <source>
        <dbReference type="SAM" id="SignalP"/>
    </source>
</evidence>
<dbReference type="InterPro" id="IPR018893">
    <property type="entry name" value="T8SS_CsgF"/>
</dbReference>
<dbReference type="Pfam" id="PF10614">
    <property type="entry name" value="CsgF"/>
    <property type="match status" value="1"/>
</dbReference>